<name>A0A0C3HQ32_OIDMZ</name>
<proteinExistence type="predicted"/>
<reference evidence="3" key="2">
    <citation type="submission" date="2015-01" db="EMBL/GenBank/DDBJ databases">
        <title>Evolutionary Origins and Diversification of the Mycorrhizal Mutualists.</title>
        <authorList>
            <consortium name="DOE Joint Genome Institute"/>
            <consortium name="Mycorrhizal Genomics Consortium"/>
            <person name="Kohler A."/>
            <person name="Kuo A."/>
            <person name="Nagy L.G."/>
            <person name="Floudas D."/>
            <person name="Copeland A."/>
            <person name="Barry K.W."/>
            <person name="Cichocki N."/>
            <person name="Veneault-Fourrey C."/>
            <person name="LaButti K."/>
            <person name="Lindquist E.A."/>
            <person name="Lipzen A."/>
            <person name="Lundell T."/>
            <person name="Morin E."/>
            <person name="Murat C."/>
            <person name="Riley R."/>
            <person name="Ohm R."/>
            <person name="Sun H."/>
            <person name="Tunlid A."/>
            <person name="Henrissat B."/>
            <person name="Grigoriev I.V."/>
            <person name="Hibbett D.S."/>
            <person name="Martin F."/>
        </authorList>
    </citation>
    <scope>NUCLEOTIDE SEQUENCE [LARGE SCALE GENOMIC DNA]</scope>
    <source>
        <strain evidence="3">Zn</strain>
    </source>
</reference>
<dbReference type="HOGENOM" id="CLU_1917662_0_0_1"/>
<dbReference type="AlphaFoldDB" id="A0A0C3HQ32"/>
<evidence type="ECO:0000313" key="3">
    <source>
        <dbReference type="Proteomes" id="UP000054321"/>
    </source>
</evidence>
<keyword evidence="3" id="KW-1185">Reference proteome</keyword>
<dbReference type="EMBL" id="KN832872">
    <property type="protein sequence ID" value="KIN04422.1"/>
    <property type="molecule type" value="Genomic_DNA"/>
</dbReference>
<gene>
    <name evidence="2" type="ORF">OIDMADRAFT_17498</name>
</gene>
<protein>
    <submittedName>
        <fullName evidence="2">Uncharacterized protein</fullName>
    </submittedName>
</protein>
<dbReference type="InParanoid" id="A0A0C3HQ32"/>
<evidence type="ECO:0000313" key="2">
    <source>
        <dbReference type="EMBL" id="KIN04422.1"/>
    </source>
</evidence>
<sequence>MIRTRRSDTGRTGPPSKPHTSRHSRSETGIQFVCRPASVQLRRSKAEWLDSGLSNAKLETPFNHYKTAPCRSCKLDRNNTMSCSISPTNQAMIIGVLEYHWVDIMAFENPSLPREGAHLPAVRVAARIAVVD</sequence>
<feature type="region of interest" description="Disordered" evidence="1">
    <location>
        <begin position="1"/>
        <end position="29"/>
    </location>
</feature>
<accession>A0A0C3HQ32</accession>
<dbReference type="Proteomes" id="UP000054321">
    <property type="component" value="Unassembled WGS sequence"/>
</dbReference>
<reference evidence="2 3" key="1">
    <citation type="submission" date="2014-04" db="EMBL/GenBank/DDBJ databases">
        <authorList>
            <consortium name="DOE Joint Genome Institute"/>
            <person name="Kuo A."/>
            <person name="Martino E."/>
            <person name="Perotto S."/>
            <person name="Kohler A."/>
            <person name="Nagy L.G."/>
            <person name="Floudas D."/>
            <person name="Copeland A."/>
            <person name="Barry K.W."/>
            <person name="Cichocki N."/>
            <person name="Veneault-Fourrey C."/>
            <person name="LaButti K."/>
            <person name="Lindquist E.A."/>
            <person name="Lipzen A."/>
            <person name="Lundell T."/>
            <person name="Morin E."/>
            <person name="Murat C."/>
            <person name="Sun H."/>
            <person name="Tunlid A."/>
            <person name="Henrissat B."/>
            <person name="Grigoriev I.V."/>
            <person name="Hibbett D.S."/>
            <person name="Martin F."/>
            <person name="Nordberg H.P."/>
            <person name="Cantor M.N."/>
            <person name="Hua S.X."/>
        </authorList>
    </citation>
    <scope>NUCLEOTIDE SEQUENCE [LARGE SCALE GENOMIC DNA]</scope>
    <source>
        <strain evidence="2 3">Zn</strain>
    </source>
</reference>
<evidence type="ECO:0000256" key="1">
    <source>
        <dbReference type="SAM" id="MobiDB-lite"/>
    </source>
</evidence>
<organism evidence="2 3">
    <name type="scientific">Oidiodendron maius (strain Zn)</name>
    <dbReference type="NCBI Taxonomy" id="913774"/>
    <lineage>
        <taxon>Eukaryota</taxon>
        <taxon>Fungi</taxon>
        <taxon>Dikarya</taxon>
        <taxon>Ascomycota</taxon>
        <taxon>Pezizomycotina</taxon>
        <taxon>Leotiomycetes</taxon>
        <taxon>Leotiomycetes incertae sedis</taxon>
        <taxon>Myxotrichaceae</taxon>
        <taxon>Oidiodendron</taxon>
    </lineage>
</organism>